<dbReference type="RefSeq" id="XP_024698746.1">
    <property type="nucleotide sequence ID" value="XM_024852587.1"/>
</dbReference>
<dbReference type="OrthoDB" id="4301468at2759"/>
<name>A0A2I2FS39_9EURO</name>
<dbReference type="VEuPathDB" id="FungiDB:P170DRAFT_469040"/>
<comment type="caution">
    <text evidence="3">The sequence shown here is derived from an EMBL/GenBank/DDBJ whole genome shotgun (WGS) entry which is preliminary data.</text>
</comment>
<evidence type="ECO:0000313" key="3">
    <source>
        <dbReference type="EMBL" id="PLB43444.1"/>
    </source>
</evidence>
<dbReference type="EMBL" id="MSFO01000011">
    <property type="protein sequence ID" value="PLB43444.1"/>
    <property type="molecule type" value="Genomic_DNA"/>
</dbReference>
<feature type="region of interest" description="Disordered" evidence="1">
    <location>
        <begin position="35"/>
        <end position="54"/>
    </location>
</feature>
<sequence length="220" mass="23409">MKFSLASLMMAGTTILSATNAAGVGSAGSASSSGSVVGNAGGSGSSGSSGSSGLPSIPQSCLEIPQVVGNKPQQLLQYFHKEVCQQNCKATINQHNNYVHNYVMPQIIKDVNQRLEIPAQEQQLFNQTSTQVVAAVQKSCAQEGSKPLCNDLQGLLDYGLCAFKASQPIMMKHVKEFSGSAKLSEEKCSKIKELDSDQTVWQKTLPAYVDKFAKQCAQGN</sequence>
<dbReference type="Proteomes" id="UP000234275">
    <property type="component" value="Unassembled WGS sequence"/>
</dbReference>
<evidence type="ECO:0000256" key="2">
    <source>
        <dbReference type="SAM" id="SignalP"/>
    </source>
</evidence>
<dbReference type="AlphaFoldDB" id="A0A2I2FS39"/>
<feature type="chain" id="PRO_5014168454" evidence="2">
    <location>
        <begin position="22"/>
        <end position="220"/>
    </location>
</feature>
<proteinExistence type="predicted"/>
<evidence type="ECO:0000256" key="1">
    <source>
        <dbReference type="SAM" id="MobiDB-lite"/>
    </source>
</evidence>
<evidence type="ECO:0000313" key="4">
    <source>
        <dbReference type="Proteomes" id="UP000234275"/>
    </source>
</evidence>
<accession>A0A2I2FS39</accession>
<feature type="signal peptide" evidence="2">
    <location>
        <begin position="1"/>
        <end position="21"/>
    </location>
</feature>
<organism evidence="3 4">
    <name type="scientific">Aspergillus steynii IBT 23096</name>
    <dbReference type="NCBI Taxonomy" id="1392250"/>
    <lineage>
        <taxon>Eukaryota</taxon>
        <taxon>Fungi</taxon>
        <taxon>Dikarya</taxon>
        <taxon>Ascomycota</taxon>
        <taxon>Pezizomycotina</taxon>
        <taxon>Eurotiomycetes</taxon>
        <taxon>Eurotiomycetidae</taxon>
        <taxon>Eurotiales</taxon>
        <taxon>Aspergillaceae</taxon>
        <taxon>Aspergillus</taxon>
        <taxon>Aspergillus subgen. Circumdati</taxon>
    </lineage>
</organism>
<reference evidence="3 4" key="1">
    <citation type="submission" date="2016-12" db="EMBL/GenBank/DDBJ databases">
        <title>The genomes of Aspergillus section Nigri reveals drivers in fungal speciation.</title>
        <authorList>
            <consortium name="DOE Joint Genome Institute"/>
            <person name="Vesth T.C."/>
            <person name="Nybo J."/>
            <person name="Theobald S."/>
            <person name="Brandl J."/>
            <person name="Frisvad J.C."/>
            <person name="Nielsen K.F."/>
            <person name="Lyhne E.K."/>
            <person name="Kogle M.E."/>
            <person name="Kuo A."/>
            <person name="Riley R."/>
            <person name="Clum A."/>
            <person name="Nolan M."/>
            <person name="Lipzen A."/>
            <person name="Salamov A."/>
            <person name="Henrissat B."/>
            <person name="Wiebenga A."/>
            <person name="De Vries R.P."/>
            <person name="Grigoriev I.V."/>
            <person name="Mortensen U.H."/>
            <person name="Andersen M.R."/>
            <person name="Baker S.E."/>
        </authorList>
    </citation>
    <scope>NUCLEOTIDE SEQUENCE [LARGE SCALE GENOMIC DNA]</scope>
    <source>
        <strain evidence="3 4">IBT 23096</strain>
    </source>
</reference>
<keyword evidence="2" id="KW-0732">Signal</keyword>
<protein>
    <submittedName>
        <fullName evidence="3">Uncharacterized protein</fullName>
    </submittedName>
</protein>
<gene>
    <name evidence="3" type="ORF">P170DRAFT_469040</name>
</gene>
<keyword evidence="4" id="KW-1185">Reference proteome</keyword>
<dbReference type="GeneID" id="36560285"/>